<keyword evidence="7 9" id="KW-1133">Transmembrane helix</keyword>
<feature type="transmembrane region" description="Helical" evidence="9">
    <location>
        <begin position="220"/>
        <end position="242"/>
    </location>
</feature>
<comment type="subcellular location">
    <subcellularLocation>
        <location evidence="1 9">Cell membrane</location>
        <topology evidence="1 9">Multi-pass membrane protein</topology>
    </subcellularLocation>
</comment>
<feature type="transmembrane region" description="Helical" evidence="9">
    <location>
        <begin position="312"/>
        <end position="331"/>
    </location>
</feature>
<dbReference type="PANTHER" id="PTHR34308">
    <property type="entry name" value="COBALAMIN BIOSYNTHESIS PROTEIN CBIB"/>
    <property type="match status" value="1"/>
</dbReference>
<keyword evidence="8 9" id="KW-0472">Membrane</keyword>
<dbReference type="OrthoDB" id="9811967at2"/>
<proteinExistence type="inferred from homology"/>
<evidence type="ECO:0000256" key="2">
    <source>
        <dbReference type="ARBA" id="ARBA00004953"/>
    </source>
</evidence>
<evidence type="ECO:0000313" key="10">
    <source>
        <dbReference type="EMBL" id="SMC25415.1"/>
    </source>
</evidence>
<evidence type="ECO:0000256" key="7">
    <source>
        <dbReference type="ARBA" id="ARBA00022989"/>
    </source>
</evidence>
<evidence type="ECO:0000256" key="6">
    <source>
        <dbReference type="ARBA" id="ARBA00022692"/>
    </source>
</evidence>
<accession>A0A1W1XNJ2</accession>
<sequence length="332" mass="35915">MTFSVSHVLTAYVADLLLGDPPSWPHPVRWIGRLIEKAEGVFYLDSERKSGFSTVLEPDGASDGRLRVLGIAFWMAVLGAVGAVVTGALLVCHLIHPFPAALLGVWIAYTCLATRSLYDESAAVARALSAGRLQEARRLLSRIVSRDTGHLDEEGIWRALVETVSENLSDGVVAPLFYLALAGPVGAVVYKTVNTLDSMVGYNNERYRDFGWFSARMDDLFNYVPARLTAVLLLAAGTLWGLDLRRGWAVLKRDARKHKSPNAGFPEAAVAGLLGVQLGGPGVYFGRAVEKPSLGDPLTVPDERAFRHTTRLLFTVSAAAAFLAALARALWG</sequence>
<comment type="caution">
    <text evidence="9">Lacks conserved residue(s) required for the propagation of feature annotation.</text>
</comment>
<dbReference type="NCBIfam" id="TIGR00380">
    <property type="entry name" value="cobal_cbiB"/>
    <property type="match status" value="1"/>
</dbReference>
<dbReference type="InterPro" id="IPR004485">
    <property type="entry name" value="Cobalamin_biosynth_CobD/CbiB"/>
</dbReference>
<keyword evidence="5 9" id="KW-0169">Cobalamin biosynthesis</keyword>
<comment type="function">
    <text evidence="9">Converts cobyric acid to cobinamide by the addition of aminopropanol on the F carboxylic group.</text>
</comment>
<dbReference type="GO" id="GO:0015420">
    <property type="term" value="F:ABC-type vitamin B12 transporter activity"/>
    <property type="evidence" value="ECO:0007669"/>
    <property type="project" value="UniProtKB-UniRule"/>
</dbReference>
<dbReference type="GO" id="GO:0048472">
    <property type="term" value="F:threonine-phosphate decarboxylase activity"/>
    <property type="evidence" value="ECO:0007669"/>
    <property type="project" value="InterPro"/>
</dbReference>
<gene>
    <name evidence="9" type="primary">cobD</name>
    <name evidence="10" type="ORF">SAMN02746041_02327</name>
</gene>
<dbReference type="PANTHER" id="PTHR34308:SF1">
    <property type="entry name" value="COBALAMIN BIOSYNTHESIS PROTEIN CBIB"/>
    <property type="match status" value="1"/>
</dbReference>
<evidence type="ECO:0000256" key="8">
    <source>
        <dbReference type="ARBA" id="ARBA00023136"/>
    </source>
</evidence>
<name>A0A1W1XNJ2_9BACT</name>
<evidence type="ECO:0000313" key="11">
    <source>
        <dbReference type="Proteomes" id="UP000192783"/>
    </source>
</evidence>
<evidence type="ECO:0000256" key="3">
    <source>
        <dbReference type="ARBA" id="ARBA00006263"/>
    </source>
</evidence>
<comment type="pathway">
    <text evidence="2 9">Cofactor biosynthesis; adenosylcobalamin biosynthesis.</text>
</comment>
<dbReference type="GO" id="GO:0005886">
    <property type="term" value="C:plasma membrane"/>
    <property type="evidence" value="ECO:0007669"/>
    <property type="project" value="UniProtKB-SubCell"/>
</dbReference>
<dbReference type="RefSeq" id="WP_084058057.1">
    <property type="nucleotide sequence ID" value="NZ_FWXF01000013.1"/>
</dbReference>
<dbReference type="Pfam" id="PF03186">
    <property type="entry name" value="CobD_Cbib"/>
    <property type="match status" value="1"/>
</dbReference>
<dbReference type="UniPathway" id="UPA00148"/>
<keyword evidence="4 9" id="KW-1003">Cell membrane</keyword>
<dbReference type="HAMAP" id="MF_00024">
    <property type="entry name" value="CobD_CbiB"/>
    <property type="match status" value="1"/>
</dbReference>
<keyword evidence="11" id="KW-1185">Reference proteome</keyword>
<evidence type="ECO:0000256" key="1">
    <source>
        <dbReference type="ARBA" id="ARBA00004651"/>
    </source>
</evidence>
<keyword evidence="6 9" id="KW-0812">Transmembrane</keyword>
<reference evidence="10 11" key="1">
    <citation type="submission" date="2017-04" db="EMBL/GenBank/DDBJ databases">
        <authorList>
            <person name="Afonso C.L."/>
            <person name="Miller P.J."/>
            <person name="Scott M.A."/>
            <person name="Spackman E."/>
            <person name="Goraichik I."/>
            <person name="Dimitrov K.M."/>
            <person name="Suarez D.L."/>
            <person name="Swayne D.E."/>
        </authorList>
    </citation>
    <scope>NUCLEOTIDE SEQUENCE [LARGE SCALE GENOMIC DNA]</scope>
    <source>
        <strain evidence="10 11">DSM 13146</strain>
    </source>
</reference>
<dbReference type="GO" id="GO:0009236">
    <property type="term" value="P:cobalamin biosynthetic process"/>
    <property type="evidence" value="ECO:0007669"/>
    <property type="project" value="UniProtKB-UniRule"/>
</dbReference>
<evidence type="ECO:0000256" key="4">
    <source>
        <dbReference type="ARBA" id="ARBA00022475"/>
    </source>
</evidence>
<comment type="similarity">
    <text evidence="3 9">Belongs to the CobD/CbiB family.</text>
</comment>
<protein>
    <recommendedName>
        <fullName evidence="9">Cobalamin biosynthesis protein CobD</fullName>
    </recommendedName>
</protein>
<feature type="transmembrane region" description="Helical" evidence="9">
    <location>
        <begin position="98"/>
        <end position="118"/>
    </location>
</feature>
<dbReference type="Proteomes" id="UP000192783">
    <property type="component" value="Unassembled WGS sequence"/>
</dbReference>
<evidence type="ECO:0000256" key="9">
    <source>
        <dbReference type="HAMAP-Rule" id="MF_00024"/>
    </source>
</evidence>
<organism evidence="10 11">
    <name type="scientific">Desulfacinum hydrothermale DSM 13146</name>
    <dbReference type="NCBI Taxonomy" id="1121390"/>
    <lineage>
        <taxon>Bacteria</taxon>
        <taxon>Pseudomonadati</taxon>
        <taxon>Thermodesulfobacteriota</taxon>
        <taxon>Syntrophobacteria</taxon>
        <taxon>Syntrophobacterales</taxon>
        <taxon>Syntrophobacteraceae</taxon>
        <taxon>Desulfacinum</taxon>
    </lineage>
</organism>
<feature type="transmembrane region" description="Helical" evidence="9">
    <location>
        <begin position="71"/>
        <end position="91"/>
    </location>
</feature>
<dbReference type="EMBL" id="FWXF01000013">
    <property type="protein sequence ID" value="SMC25415.1"/>
    <property type="molecule type" value="Genomic_DNA"/>
</dbReference>
<dbReference type="AlphaFoldDB" id="A0A1W1XNJ2"/>
<dbReference type="STRING" id="1121390.SAMN02746041_02327"/>
<evidence type="ECO:0000256" key="5">
    <source>
        <dbReference type="ARBA" id="ARBA00022573"/>
    </source>
</evidence>